<dbReference type="InterPro" id="IPR042183">
    <property type="entry name" value="MmgE/PrpD_sf_1"/>
</dbReference>
<keyword evidence="5" id="KW-1185">Reference proteome</keyword>
<reference evidence="4 5" key="1">
    <citation type="submission" date="2018-06" db="EMBL/GenBank/DDBJ databases">
        <title>Genomic Encyclopedia of Type Strains, Phase III (KMG-III): the genomes of soil and plant-associated and newly described type strains.</title>
        <authorList>
            <person name="Whitman W."/>
        </authorList>
    </citation>
    <scope>NUCLEOTIDE SEQUENCE [LARGE SCALE GENOMIC DNA]</scope>
    <source>
        <strain evidence="4 5">CGMCC 4.7090</strain>
    </source>
</reference>
<organism evidence="4 5">
    <name type="scientific">Actinoplanes lutulentus</name>
    <dbReference type="NCBI Taxonomy" id="1287878"/>
    <lineage>
        <taxon>Bacteria</taxon>
        <taxon>Bacillati</taxon>
        <taxon>Actinomycetota</taxon>
        <taxon>Actinomycetes</taxon>
        <taxon>Micromonosporales</taxon>
        <taxon>Micromonosporaceae</taxon>
        <taxon>Actinoplanes</taxon>
    </lineage>
</organism>
<accession>A0A327ZHN8</accession>
<name>A0A327ZHN8_9ACTN</name>
<dbReference type="PANTHER" id="PTHR16943:SF8">
    <property type="entry name" value="2-METHYLCITRATE DEHYDRATASE"/>
    <property type="match status" value="1"/>
</dbReference>
<sequence>MNDRPAAVVLAEWAAGLTYEDLPADVVAAARDHLIDAAGCAVAGIRRAAADPALTVARGLGGPPEARLFTGERVGAVAAAFGNAVAVHALDFDDTHAGGLVHASAVCVPTALALGEQTGARGSEMVTALVAGLEVMCRLGGAAPHAFHARGLHATSMCGPVAAAVTAGKLLGLDAAALTDAIGIAASGASGLLEFLHSPASTKQLHPGTAAANGIIAARLAAAGASGPDSSLDGSYGLFRALAGREPDVGALLGELGERWETTRIGIKPYPACQLTHASIDAAGEFAGSAPASLTVTLHPDAMPIVAGPEKRRPRSAYEAKFSVYWCVAAMVVDGWVDLDTFTDLDRPDVLDLASRITVVLSPDRSVVAADAPGIVAGDDGRVSRVERSTGGGARTKAAANLGPGAGAVFAADDPAALLDAIEGCLT</sequence>
<dbReference type="InterPro" id="IPR045336">
    <property type="entry name" value="MmgE_PrpD_N"/>
</dbReference>
<evidence type="ECO:0000256" key="1">
    <source>
        <dbReference type="ARBA" id="ARBA00006174"/>
    </source>
</evidence>
<dbReference type="EMBL" id="QLMJ01000002">
    <property type="protein sequence ID" value="RAK42382.1"/>
    <property type="molecule type" value="Genomic_DNA"/>
</dbReference>
<dbReference type="Pfam" id="PF03972">
    <property type="entry name" value="MmgE_PrpD_N"/>
    <property type="match status" value="1"/>
</dbReference>
<dbReference type="SUPFAM" id="SSF103378">
    <property type="entry name" value="2-methylcitrate dehydratase PrpD"/>
    <property type="match status" value="1"/>
</dbReference>
<dbReference type="Gene3D" id="1.10.4100.10">
    <property type="entry name" value="2-methylcitrate dehydratase PrpD"/>
    <property type="match status" value="1"/>
</dbReference>
<dbReference type="GO" id="GO:0016829">
    <property type="term" value="F:lyase activity"/>
    <property type="evidence" value="ECO:0007669"/>
    <property type="project" value="InterPro"/>
</dbReference>
<evidence type="ECO:0000313" key="4">
    <source>
        <dbReference type="EMBL" id="RAK42382.1"/>
    </source>
</evidence>
<comment type="similarity">
    <text evidence="1">Belongs to the PrpD family.</text>
</comment>
<gene>
    <name evidence="4" type="ORF">B0I29_102207</name>
</gene>
<dbReference type="InterPro" id="IPR042188">
    <property type="entry name" value="MmgE/PrpD_sf_2"/>
</dbReference>
<proteinExistence type="inferred from homology"/>
<dbReference type="Proteomes" id="UP000249341">
    <property type="component" value="Unassembled WGS sequence"/>
</dbReference>
<dbReference type="InterPro" id="IPR005656">
    <property type="entry name" value="MmgE_PrpD"/>
</dbReference>
<feature type="domain" description="MmgE/PrpD C-terminal" evidence="3">
    <location>
        <begin position="270"/>
        <end position="389"/>
    </location>
</feature>
<protein>
    <submittedName>
        <fullName evidence="4">2-methylcitrate dehydratase PrpD</fullName>
    </submittedName>
</protein>
<dbReference type="PANTHER" id="PTHR16943">
    <property type="entry name" value="2-METHYLCITRATE DEHYDRATASE-RELATED"/>
    <property type="match status" value="1"/>
</dbReference>
<dbReference type="AlphaFoldDB" id="A0A327ZHN8"/>
<dbReference type="OrthoDB" id="9797528at2"/>
<feature type="domain" description="MmgE/PrpD N-terminal" evidence="2">
    <location>
        <begin position="10"/>
        <end position="245"/>
    </location>
</feature>
<evidence type="ECO:0000313" key="5">
    <source>
        <dbReference type="Proteomes" id="UP000249341"/>
    </source>
</evidence>
<dbReference type="RefSeq" id="WP_111647548.1">
    <property type="nucleotide sequence ID" value="NZ_JACHWI010000003.1"/>
</dbReference>
<dbReference type="Gene3D" id="3.30.1330.120">
    <property type="entry name" value="2-methylcitrate dehydratase PrpD"/>
    <property type="match status" value="1"/>
</dbReference>
<evidence type="ECO:0000259" key="2">
    <source>
        <dbReference type="Pfam" id="PF03972"/>
    </source>
</evidence>
<dbReference type="Pfam" id="PF19305">
    <property type="entry name" value="MmgE_PrpD_C"/>
    <property type="match status" value="1"/>
</dbReference>
<comment type="caution">
    <text evidence="4">The sequence shown here is derived from an EMBL/GenBank/DDBJ whole genome shotgun (WGS) entry which is preliminary data.</text>
</comment>
<evidence type="ECO:0000259" key="3">
    <source>
        <dbReference type="Pfam" id="PF19305"/>
    </source>
</evidence>
<dbReference type="InterPro" id="IPR045337">
    <property type="entry name" value="MmgE_PrpD_C"/>
</dbReference>
<dbReference type="InterPro" id="IPR036148">
    <property type="entry name" value="MmgE/PrpD_sf"/>
</dbReference>